<evidence type="ECO:0000256" key="1">
    <source>
        <dbReference type="SAM" id="MobiDB-lite"/>
    </source>
</evidence>
<dbReference type="EMBL" id="BAABJI010000002">
    <property type="protein sequence ID" value="GAA4916032.1"/>
    <property type="molecule type" value="Genomic_DNA"/>
</dbReference>
<protein>
    <recommendedName>
        <fullName evidence="4">Stress-induced acidophilic repeat protein</fullName>
    </recommendedName>
</protein>
<evidence type="ECO:0000313" key="2">
    <source>
        <dbReference type="EMBL" id="GAA4916032.1"/>
    </source>
</evidence>
<feature type="compositionally biased region" description="Basic and acidic residues" evidence="1">
    <location>
        <begin position="50"/>
        <end position="59"/>
    </location>
</feature>
<feature type="compositionally biased region" description="Polar residues" evidence="1">
    <location>
        <begin position="7"/>
        <end position="49"/>
    </location>
</feature>
<organism evidence="2 3">
    <name type="scientific">Mucilaginibacter defluvii</name>
    <dbReference type="NCBI Taxonomy" id="1196019"/>
    <lineage>
        <taxon>Bacteria</taxon>
        <taxon>Pseudomonadati</taxon>
        <taxon>Bacteroidota</taxon>
        <taxon>Sphingobacteriia</taxon>
        <taxon>Sphingobacteriales</taxon>
        <taxon>Sphingobacteriaceae</taxon>
        <taxon>Mucilaginibacter</taxon>
    </lineage>
</organism>
<evidence type="ECO:0000313" key="3">
    <source>
        <dbReference type="Proteomes" id="UP001501436"/>
    </source>
</evidence>
<keyword evidence="3" id="KW-1185">Reference proteome</keyword>
<name>A0ABP9FWN2_9SPHI</name>
<proteinExistence type="predicted"/>
<comment type="caution">
    <text evidence="2">The sequence shown here is derived from an EMBL/GenBank/DDBJ whole genome shotgun (WGS) entry which is preliminary data.</text>
</comment>
<gene>
    <name evidence="2" type="ORF">GCM10023313_19470</name>
</gene>
<reference evidence="3" key="1">
    <citation type="journal article" date="2019" name="Int. J. Syst. Evol. Microbiol.">
        <title>The Global Catalogue of Microorganisms (GCM) 10K type strain sequencing project: providing services to taxonomists for standard genome sequencing and annotation.</title>
        <authorList>
            <consortium name="The Broad Institute Genomics Platform"/>
            <consortium name="The Broad Institute Genome Sequencing Center for Infectious Disease"/>
            <person name="Wu L."/>
            <person name="Ma J."/>
        </authorList>
    </citation>
    <scope>NUCLEOTIDE SEQUENCE [LARGE SCALE GENOMIC DNA]</scope>
    <source>
        <strain evidence="3">JCM 18283</strain>
    </source>
</reference>
<dbReference type="RefSeq" id="WP_232178500.1">
    <property type="nucleotide sequence ID" value="NZ_BAABJI010000002.1"/>
</dbReference>
<evidence type="ECO:0008006" key="4">
    <source>
        <dbReference type="Google" id="ProtNLM"/>
    </source>
</evidence>
<feature type="region of interest" description="Disordered" evidence="1">
    <location>
        <begin position="1"/>
        <end position="59"/>
    </location>
</feature>
<sequence length="59" mass="6554">MKKGQDLRNSGNFQGNSIADRAFTNSREVTKSKGISNGGAQRADQTSNRDNIRKQENKK</sequence>
<dbReference type="Proteomes" id="UP001501436">
    <property type="component" value="Unassembled WGS sequence"/>
</dbReference>
<accession>A0ABP9FWN2</accession>